<evidence type="ECO:0000313" key="3">
    <source>
        <dbReference type="Proteomes" id="UP000198406"/>
    </source>
</evidence>
<reference evidence="2 3" key="1">
    <citation type="journal article" date="2015" name="Plant Cell">
        <title>Oil accumulation by the oleaginous diatom Fistulifera solaris as revealed by the genome and transcriptome.</title>
        <authorList>
            <person name="Tanaka T."/>
            <person name="Maeda Y."/>
            <person name="Veluchamy A."/>
            <person name="Tanaka M."/>
            <person name="Abida H."/>
            <person name="Marechal E."/>
            <person name="Bowler C."/>
            <person name="Muto M."/>
            <person name="Sunaga Y."/>
            <person name="Tanaka M."/>
            <person name="Yoshino T."/>
            <person name="Taniguchi T."/>
            <person name="Fukuda Y."/>
            <person name="Nemoto M."/>
            <person name="Matsumoto M."/>
            <person name="Wong P.S."/>
            <person name="Aburatani S."/>
            <person name="Fujibuchi W."/>
        </authorList>
    </citation>
    <scope>NUCLEOTIDE SEQUENCE [LARGE SCALE GENOMIC DNA]</scope>
    <source>
        <strain evidence="2 3">JPCC DA0580</strain>
    </source>
</reference>
<dbReference type="InterPro" id="IPR050275">
    <property type="entry name" value="PGM_Phosphatase"/>
</dbReference>
<protein>
    <submittedName>
        <fullName evidence="2">Uncharacterized protein</fullName>
    </submittedName>
</protein>
<comment type="caution">
    <text evidence="2">The sequence shown here is derived from an EMBL/GenBank/DDBJ whole genome shotgun (WGS) entry which is preliminary data.</text>
</comment>
<evidence type="ECO:0000256" key="1">
    <source>
        <dbReference type="SAM" id="Phobius"/>
    </source>
</evidence>
<dbReference type="InParanoid" id="A0A1Z5KIL7"/>
<keyword evidence="1" id="KW-1133">Transmembrane helix</keyword>
<organism evidence="2 3">
    <name type="scientific">Fistulifera solaris</name>
    <name type="common">Oleaginous diatom</name>
    <dbReference type="NCBI Taxonomy" id="1519565"/>
    <lineage>
        <taxon>Eukaryota</taxon>
        <taxon>Sar</taxon>
        <taxon>Stramenopiles</taxon>
        <taxon>Ochrophyta</taxon>
        <taxon>Bacillariophyta</taxon>
        <taxon>Bacillariophyceae</taxon>
        <taxon>Bacillariophycidae</taxon>
        <taxon>Naviculales</taxon>
        <taxon>Naviculaceae</taxon>
        <taxon>Fistulifera</taxon>
    </lineage>
</organism>
<dbReference type="EMBL" id="BDSP01000234">
    <property type="protein sequence ID" value="GAX25881.1"/>
    <property type="molecule type" value="Genomic_DNA"/>
</dbReference>
<name>A0A1Z5KIL7_FISSO</name>
<keyword evidence="3" id="KW-1185">Reference proteome</keyword>
<keyword evidence="1" id="KW-0472">Membrane</keyword>
<dbReference type="AlphaFoldDB" id="A0A1Z5KIL7"/>
<feature type="transmembrane region" description="Helical" evidence="1">
    <location>
        <begin position="105"/>
        <end position="127"/>
    </location>
</feature>
<dbReference type="PANTHER" id="PTHR48100">
    <property type="entry name" value="BROAD-SPECIFICITY PHOSPHATASE YOR283W-RELATED"/>
    <property type="match status" value="1"/>
</dbReference>
<dbReference type="OrthoDB" id="496981at2759"/>
<dbReference type="Gene3D" id="3.40.50.1240">
    <property type="entry name" value="Phosphoglycerate mutase-like"/>
    <property type="match status" value="1"/>
</dbReference>
<dbReference type="GO" id="GO:0016791">
    <property type="term" value="F:phosphatase activity"/>
    <property type="evidence" value="ECO:0007669"/>
    <property type="project" value="TreeGrafter"/>
</dbReference>
<accession>A0A1Z5KIL7</accession>
<feature type="transmembrane region" description="Helical" evidence="1">
    <location>
        <begin position="20"/>
        <end position="37"/>
    </location>
</feature>
<dbReference type="SUPFAM" id="SSF53254">
    <property type="entry name" value="Phosphoglycerate mutase-like"/>
    <property type="match status" value="1"/>
</dbReference>
<proteinExistence type="predicted"/>
<dbReference type="PANTHER" id="PTHR48100:SF33">
    <property type="entry name" value="PEPTIDASE S54 RHOMBOID DOMAIN-CONTAINING PROTEIN"/>
    <property type="match status" value="1"/>
</dbReference>
<evidence type="ECO:0000313" key="2">
    <source>
        <dbReference type="EMBL" id="GAX25881.1"/>
    </source>
</evidence>
<dbReference type="Proteomes" id="UP000198406">
    <property type="component" value="Unassembled WGS sequence"/>
</dbReference>
<gene>
    <name evidence="2" type="ORF">FisN_6Hh081</name>
</gene>
<keyword evidence="1" id="KW-0812">Transmembrane</keyword>
<sequence length="359" mass="40620">MKTTLLVLMDWAQEDLLRPVLILLCAMLLFNLPTLLYKARLFIRAILYFIGCWDKSWSKPQDPGSIFGPHLSQGLPVERRTIYFVRHGESTWNDTFNKGKHRSTVAFILGFIPGVIKALLHELYLLLSGKLDSWFYDAPLSPLGLSQVDELRSFLLDTKNLTGTDAEHLQILRADPGAPRSTLLCSNLRRSISTLVGGFSERLTRRPEDKILVVTALQEISRNPDTLSITPPHSPVHASWMEKRSSVCDYSRLLGSQVDVSLHVGDKPINTNGLKRMLDFCEFVFSPSVKDEYIIVGGHSIWFRSFFNMFLPFSVHHVAKNKKIVNGGIVTFDLLKAETKRGPKYMVDPKTIKVIYGGF</sequence>
<dbReference type="GO" id="GO:0005829">
    <property type="term" value="C:cytosol"/>
    <property type="evidence" value="ECO:0007669"/>
    <property type="project" value="TreeGrafter"/>
</dbReference>
<dbReference type="InterPro" id="IPR029033">
    <property type="entry name" value="His_PPase_superfam"/>
</dbReference>